<dbReference type="PANTHER" id="PTHR42995:SF5">
    <property type="entry name" value="ACETYL-COENZYME A CARBOXYLASE CARBOXYL TRANSFERASE SUBUNIT BETA, CHLOROPLASTIC"/>
    <property type="match status" value="1"/>
</dbReference>
<dbReference type="Gene3D" id="3.90.226.10">
    <property type="entry name" value="2-enoyl-CoA Hydratase, Chain A, domain 1"/>
    <property type="match status" value="2"/>
</dbReference>
<dbReference type="RefSeq" id="WP_151562369.1">
    <property type="nucleotide sequence ID" value="NZ_WBMT01000009.1"/>
</dbReference>
<dbReference type="InterPro" id="IPR011762">
    <property type="entry name" value="COA_CT_N"/>
</dbReference>
<dbReference type="OrthoDB" id="9772975at2"/>
<evidence type="ECO:0000259" key="4">
    <source>
        <dbReference type="PROSITE" id="PS50989"/>
    </source>
</evidence>
<dbReference type="GO" id="GO:0003989">
    <property type="term" value="F:acetyl-CoA carboxylase activity"/>
    <property type="evidence" value="ECO:0007669"/>
    <property type="project" value="InterPro"/>
</dbReference>
<dbReference type="InterPro" id="IPR000438">
    <property type="entry name" value="Acetyl_CoA_COase_Trfase_b_su"/>
</dbReference>
<evidence type="ECO:0000259" key="3">
    <source>
        <dbReference type="PROSITE" id="PS50980"/>
    </source>
</evidence>
<evidence type="ECO:0000313" key="6">
    <source>
        <dbReference type="Proteomes" id="UP000468735"/>
    </source>
</evidence>
<dbReference type="Pfam" id="PF01039">
    <property type="entry name" value="Carboxyl_trans"/>
    <property type="match status" value="1"/>
</dbReference>
<evidence type="ECO:0000256" key="1">
    <source>
        <dbReference type="ARBA" id="ARBA00022679"/>
    </source>
</evidence>
<dbReference type="SUPFAM" id="SSF52096">
    <property type="entry name" value="ClpP/crotonase"/>
    <property type="match status" value="2"/>
</dbReference>
<feature type="domain" description="CoA carboxyltransferase C-terminal" evidence="4">
    <location>
        <begin position="240"/>
        <end position="478"/>
    </location>
</feature>
<evidence type="ECO:0000256" key="2">
    <source>
        <dbReference type="SAM" id="MobiDB-lite"/>
    </source>
</evidence>
<comment type="caution">
    <text evidence="5">The sequence shown here is derived from an EMBL/GenBank/DDBJ whole genome shotgun (WGS) entry which is preliminary data.</text>
</comment>
<accession>A0A6H9YTI1</accession>
<dbReference type="PROSITE" id="PS50980">
    <property type="entry name" value="COA_CT_NTER"/>
    <property type="match status" value="1"/>
</dbReference>
<name>A0A6H9YTI1_9ACTN</name>
<dbReference type="Proteomes" id="UP000468735">
    <property type="component" value="Unassembled WGS sequence"/>
</dbReference>
<dbReference type="GO" id="GO:0009317">
    <property type="term" value="C:acetyl-CoA carboxylase complex"/>
    <property type="evidence" value="ECO:0007669"/>
    <property type="project" value="InterPro"/>
</dbReference>
<dbReference type="GO" id="GO:2001295">
    <property type="term" value="P:malonyl-CoA biosynthetic process"/>
    <property type="evidence" value="ECO:0007669"/>
    <property type="project" value="TreeGrafter"/>
</dbReference>
<dbReference type="GO" id="GO:0006633">
    <property type="term" value="P:fatty acid biosynthetic process"/>
    <property type="evidence" value="ECO:0007669"/>
    <property type="project" value="InterPro"/>
</dbReference>
<dbReference type="AlphaFoldDB" id="A0A6H9YTI1"/>
<protein>
    <submittedName>
        <fullName evidence="5">Acetyl-CoA carboxyl transferase</fullName>
    </submittedName>
</protein>
<feature type="region of interest" description="Disordered" evidence="2">
    <location>
        <begin position="493"/>
        <end position="530"/>
    </location>
</feature>
<sequence length="530" mass="54254">MTAGTTRVGARDLLRRVLDEDGWRSWDTAPAEVAAPGSAYAAALAAARERSGCDEAVLTGEGRLRGRRVACVVSEFRFLAGSIGLATADRIVAAIERATDGGLPLLAAPSSGGTRMQEGTIAFAQMARITAAVTRHRAAGLPYLVYLRHPTTGGVFASWGSLGHVTAAEPGALIGFLGPRVYEGLHGEPFPAGVQTAENLAAKGLVDAVVGVDELPDVAADALDVLCTRPLSDPELIAEAPARTAESSAWDSIERSRKPDRPGVRELLRYGATRVTPLSGTGQGEADPGLLLALARFGSVPCVLVGQDRRSQRTGHPLGPAGLRVARRGMSLAAELGLPLVTVVDTPGAVLSAEAEEGGLAGEIARCLADMITLAAPTVCLLLGEGTGGAALALLPADRVLAASHAWLSPLPPEGASIIVHRTPGRAPEMAEAQGVRSADLLREGIVDELVGEHPDAADEPERFCRRAAAALERALLGVRGADPSARQARYINLGVGGPGGPRRGPARVPRRPSGGAASGTSAAPGGGGG</sequence>
<dbReference type="GO" id="GO:0016740">
    <property type="term" value="F:transferase activity"/>
    <property type="evidence" value="ECO:0007669"/>
    <property type="project" value="UniProtKB-KW"/>
</dbReference>
<dbReference type="InterPro" id="IPR029045">
    <property type="entry name" value="ClpP/crotonase-like_dom_sf"/>
</dbReference>
<dbReference type="PRINTS" id="PR01070">
    <property type="entry name" value="ACCCTRFRASEB"/>
</dbReference>
<proteinExistence type="predicted"/>
<feature type="domain" description="CoA carboxyltransferase N-terminal" evidence="3">
    <location>
        <begin position="1"/>
        <end position="241"/>
    </location>
</feature>
<organism evidence="5 6">
    <name type="scientific">Actinomadura rudentiformis</name>
    <dbReference type="NCBI Taxonomy" id="359158"/>
    <lineage>
        <taxon>Bacteria</taxon>
        <taxon>Bacillati</taxon>
        <taxon>Actinomycetota</taxon>
        <taxon>Actinomycetes</taxon>
        <taxon>Streptosporangiales</taxon>
        <taxon>Thermomonosporaceae</taxon>
        <taxon>Actinomadura</taxon>
    </lineage>
</organism>
<gene>
    <name evidence="5" type="ORF">F8566_21025</name>
</gene>
<dbReference type="InterPro" id="IPR034733">
    <property type="entry name" value="AcCoA_carboxyl_beta"/>
</dbReference>
<evidence type="ECO:0000313" key="5">
    <source>
        <dbReference type="EMBL" id="KAB2347480.1"/>
    </source>
</evidence>
<dbReference type="InterPro" id="IPR011763">
    <property type="entry name" value="COA_CT_C"/>
</dbReference>
<keyword evidence="1 5" id="KW-0808">Transferase</keyword>
<reference evidence="5 6" key="1">
    <citation type="submission" date="2019-09" db="EMBL/GenBank/DDBJ databases">
        <title>Actinomadura physcomitrii sp. nov., a novel actinomycete isolated from moss [Physcomitrium sphaericum (Ludw) Fuernr].</title>
        <authorList>
            <person name="Zhuang X."/>
            <person name="Liu C."/>
        </authorList>
    </citation>
    <scope>NUCLEOTIDE SEQUENCE [LARGE SCALE GENOMIC DNA]</scope>
    <source>
        <strain evidence="5 6">HMC1</strain>
    </source>
</reference>
<dbReference type="PROSITE" id="PS50989">
    <property type="entry name" value="COA_CT_CTER"/>
    <property type="match status" value="1"/>
</dbReference>
<dbReference type="PANTHER" id="PTHR42995">
    <property type="entry name" value="ACETYL-COENZYME A CARBOXYLASE CARBOXYL TRANSFERASE SUBUNIT BETA, CHLOROPLASTIC"/>
    <property type="match status" value="1"/>
</dbReference>
<feature type="compositionally biased region" description="Low complexity" evidence="2">
    <location>
        <begin position="512"/>
        <end position="524"/>
    </location>
</feature>
<keyword evidence="6" id="KW-1185">Reference proteome</keyword>
<dbReference type="EMBL" id="WBMT01000009">
    <property type="protein sequence ID" value="KAB2347480.1"/>
    <property type="molecule type" value="Genomic_DNA"/>
</dbReference>